<reference evidence="8 9" key="1">
    <citation type="journal article" date="2016" name="Appl. Environ. Microbiol.">
        <title>Whole genome relationships among Francisella bacteria of diverse origin define new species and provide specific regions for detection.</title>
        <authorList>
            <person name="Challacombe J.F."/>
            <person name="Petersen J.M."/>
            <person name="Gallegos-Graves V."/>
            <person name="Hodge D."/>
            <person name="Pillai S."/>
            <person name="Kuske C.R."/>
        </authorList>
    </citation>
    <scope>NUCLEOTIDE SEQUENCE [LARGE SCALE GENOMIC DNA]</scope>
    <source>
        <strain evidence="9">TX07-7310</strain>
    </source>
</reference>
<dbReference type="SUPFAM" id="SSF103473">
    <property type="entry name" value="MFS general substrate transporter"/>
    <property type="match status" value="1"/>
</dbReference>
<dbReference type="InterPro" id="IPR050360">
    <property type="entry name" value="MFS_Sugar_Transporters"/>
</dbReference>
<keyword evidence="5 6" id="KW-0472">Membrane</keyword>
<feature type="transmembrane region" description="Helical" evidence="6">
    <location>
        <begin position="287"/>
        <end position="307"/>
    </location>
</feature>
<dbReference type="STRING" id="573570.F7310_08785"/>
<feature type="transmembrane region" description="Helical" evidence="6">
    <location>
        <begin position="101"/>
        <end position="123"/>
    </location>
</feature>
<dbReference type="PROSITE" id="PS50850">
    <property type="entry name" value="MFS"/>
    <property type="match status" value="1"/>
</dbReference>
<dbReference type="Gene3D" id="1.20.1250.20">
    <property type="entry name" value="MFS general substrate transporter like domains"/>
    <property type="match status" value="1"/>
</dbReference>
<proteinExistence type="inferred from homology"/>
<feature type="transmembrane region" description="Helical" evidence="6">
    <location>
        <begin position="50"/>
        <end position="69"/>
    </location>
</feature>
<feature type="domain" description="Major facilitator superfamily (MFS) profile" evidence="7">
    <location>
        <begin position="12"/>
        <end position="434"/>
    </location>
</feature>
<evidence type="ECO:0000313" key="8">
    <source>
        <dbReference type="EMBL" id="API87448.1"/>
    </source>
</evidence>
<comment type="similarity">
    <text evidence="2">Belongs to the major facilitator superfamily. Sugar transporter (TC 2.A.1.1) family.</text>
</comment>
<feature type="transmembrane region" description="Helical" evidence="6">
    <location>
        <begin position="245"/>
        <end position="267"/>
    </location>
</feature>
<comment type="subcellular location">
    <subcellularLocation>
        <location evidence="1">Membrane</location>
        <topology evidence="1">Multi-pass membrane protein</topology>
    </subcellularLocation>
</comment>
<dbReference type="Pfam" id="PF00083">
    <property type="entry name" value="Sugar_tr"/>
    <property type="match status" value="1"/>
</dbReference>
<dbReference type="Proteomes" id="UP000184222">
    <property type="component" value="Chromosome"/>
</dbReference>
<keyword evidence="9" id="KW-1185">Reference proteome</keyword>
<evidence type="ECO:0000256" key="6">
    <source>
        <dbReference type="SAM" id="Phobius"/>
    </source>
</evidence>
<evidence type="ECO:0000256" key="3">
    <source>
        <dbReference type="ARBA" id="ARBA00022692"/>
    </source>
</evidence>
<sequence length="446" mass="50314">MNLSFRYSFKYILTVYIIAAILGGYALAIVGGVGEEISHSFHLNTHQLSILLGLVFLGGVFAKIIWLATDYIGRKFMILIFVIFYIIGTYIFVIAQGYETLIIARLIQGGSILLGSYAFPIYITEISPADRRGRYVALFQLLWTAGMCLSGVLIFLFYKSFDWSEYFYITLSIGIVLLITSSFLPSSPTWLVLKNRIDTAYDVIKKTQPNLTDKEINKHIEDIKVSLRTHAPKTLMSKIFIGKDIWPVAIVTIVLILNQLTGINFIVFSSELIIAPLTASSYVAHAANFLILTVNFIITILTIFFIDKWGRKKVIYTGLTVGLISMLGLVILYSLPNFTYNYIFVILLLTTCIAGLAFGPSGVIVTLINELLPNRVRIMGIFMAGVISMLFSFYFIGYFLKVGQNWGFNVMFSLLFISSCIYFWIVKRFVPETAGKTLEEIENEFE</sequence>
<dbReference type="InterPro" id="IPR020846">
    <property type="entry name" value="MFS_dom"/>
</dbReference>
<dbReference type="PROSITE" id="PS00216">
    <property type="entry name" value="SUGAR_TRANSPORT_1"/>
    <property type="match status" value="1"/>
</dbReference>
<dbReference type="PANTHER" id="PTHR48022:SF2">
    <property type="entry name" value="PLASTIDIC GLUCOSE TRANSPORTER 4"/>
    <property type="match status" value="1"/>
</dbReference>
<feature type="transmembrane region" description="Helical" evidence="6">
    <location>
        <begin position="380"/>
        <end position="400"/>
    </location>
</feature>
<feature type="transmembrane region" description="Helical" evidence="6">
    <location>
        <begin position="342"/>
        <end position="368"/>
    </location>
</feature>
<accession>A0A1L4BUC9</accession>
<evidence type="ECO:0000256" key="1">
    <source>
        <dbReference type="ARBA" id="ARBA00004141"/>
    </source>
</evidence>
<dbReference type="InterPro" id="IPR005829">
    <property type="entry name" value="Sugar_transporter_CS"/>
</dbReference>
<evidence type="ECO:0000256" key="5">
    <source>
        <dbReference type="ARBA" id="ARBA00023136"/>
    </source>
</evidence>
<dbReference type="OrthoDB" id="5368493at2"/>
<dbReference type="RefSeq" id="WP_072713229.1">
    <property type="nucleotide sequence ID" value="NZ_CP016796.1"/>
</dbReference>
<evidence type="ECO:0000256" key="4">
    <source>
        <dbReference type="ARBA" id="ARBA00022989"/>
    </source>
</evidence>
<dbReference type="EMBL" id="CP016796">
    <property type="protein sequence ID" value="API87448.1"/>
    <property type="molecule type" value="Genomic_DNA"/>
</dbReference>
<dbReference type="PANTHER" id="PTHR48022">
    <property type="entry name" value="PLASTIDIC GLUCOSE TRANSPORTER 4"/>
    <property type="match status" value="1"/>
</dbReference>
<keyword evidence="4 6" id="KW-1133">Transmembrane helix</keyword>
<dbReference type="AlphaFoldDB" id="A0A1L4BUC9"/>
<organism evidence="8 9">
    <name type="scientific">Francisella uliginis</name>
    <dbReference type="NCBI Taxonomy" id="573570"/>
    <lineage>
        <taxon>Bacteria</taxon>
        <taxon>Pseudomonadati</taxon>
        <taxon>Pseudomonadota</taxon>
        <taxon>Gammaproteobacteria</taxon>
        <taxon>Thiotrichales</taxon>
        <taxon>Francisellaceae</taxon>
        <taxon>Francisella</taxon>
    </lineage>
</organism>
<feature type="transmembrane region" description="Helical" evidence="6">
    <location>
        <begin position="135"/>
        <end position="160"/>
    </location>
</feature>
<dbReference type="InterPro" id="IPR003663">
    <property type="entry name" value="Sugar/inositol_transpt"/>
</dbReference>
<dbReference type="GO" id="GO:0016020">
    <property type="term" value="C:membrane"/>
    <property type="evidence" value="ECO:0007669"/>
    <property type="project" value="UniProtKB-SubCell"/>
</dbReference>
<dbReference type="KEGG" id="frx:F7310_08785"/>
<evidence type="ECO:0000259" key="7">
    <source>
        <dbReference type="PROSITE" id="PS50850"/>
    </source>
</evidence>
<dbReference type="PRINTS" id="PR00171">
    <property type="entry name" value="SUGRTRNSPORT"/>
</dbReference>
<name>A0A1L4BUC9_9GAMM</name>
<dbReference type="InterPro" id="IPR005828">
    <property type="entry name" value="MFS_sugar_transport-like"/>
</dbReference>
<gene>
    <name evidence="8" type="ORF">F7310_08785</name>
</gene>
<evidence type="ECO:0000313" key="9">
    <source>
        <dbReference type="Proteomes" id="UP000184222"/>
    </source>
</evidence>
<feature type="transmembrane region" description="Helical" evidence="6">
    <location>
        <begin position="166"/>
        <end position="184"/>
    </location>
</feature>
<feature type="transmembrane region" description="Helical" evidence="6">
    <location>
        <begin position="406"/>
        <end position="426"/>
    </location>
</feature>
<feature type="transmembrane region" description="Helical" evidence="6">
    <location>
        <begin position="12"/>
        <end position="30"/>
    </location>
</feature>
<dbReference type="InterPro" id="IPR036259">
    <property type="entry name" value="MFS_trans_sf"/>
</dbReference>
<evidence type="ECO:0000256" key="2">
    <source>
        <dbReference type="ARBA" id="ARBA00010992"/>
    </source>
</evidence>
<feature type="transmembrane region" description="Helical" evidence="6">
    <location>
        <begin position="314"/>
        <end position="336"/>
    </location>
</feature>
<keyword evidence="3 6" id="KW-0812">Transmembrane</keyword>
<feature type="transmembrane region" description="Helical" evidence="6">
    <location>
        <begin position="76"/>
        <end position="95"/>
    </location>
</feature>
<dbReference type="GO" id="GO:0005351">
    <property type="term" value="F:carbohydrate:proton symporter activity"/>
    <property type="evidence" value="ECO:0007669"/>
    <property type="project" value="TreeGrafter"/>
</dbReference>
<protein>
    <submittedName>
        <fullName evidence="8">Sugar:proton symporter</fullName>
    </submittedName>
</protein>